<evidence type="ECO:0000313" key="1">
    <source>
        <dbReference type="EMBL" id="KNZ40695.1"/>
    </source>
</evidence>
<organism evidence="1 2">
    <name type="scientific">Acetobacterium bakii</name>
    <dbReference type="NCBI Taxonomy" id="52689"/>
    <lineage>
        <taxon>Bacteria</taxon>
        <taxon>Bacillati</taxon>
        <taxon>Bacillota</taxon>
        <taxon>Clostridia</taxon>
        <taxon>Eubacteriales</taxon>
        <taxon>Eubacteriaceae</taxon>
        <taxon>Acetobacterium</taxon>
    </lineage>
</organism>
<dbReference type="OrthoDB" id="5516583at2"/>
<protein>
    <submittedName>
        <fullName evidence="1">Uncharacterized protein</fullName>
    </submittedName>
</protein>
<dbReference type="AlphaFoldDB" id="A0A0L6TYN2"/>
<comment type="caution">
    <text evidence="1">The sequence shown here is derived from an EMBL/GenBank/DDBJ whole genome shotgun (WGS) entry which is preliminary data.</text>
</comment>
<accession>A0A0L6TYN2</accession>
<gene>
    <name evidence="1" type="ORF">AKG39_16025</name>
</gene>
<dbReference type="Proteomes" id="UP000036873">
    <property type="component" value="Unassembled WGS sequence"/>
</dbReference>
<dbReference type="RefSeq" id="WP_050741417.1">
    <property type="nucleotide sequence ID" value="NZ_LGYO01000045.1"/>
</dbReference>
<sequence>MKTCFSCGISLEDDDVYEVKGKSFCDDCAMGQHKVTQTCDPGAVHSARLDRKNSGLTGIEGLTDQQKNLYLFMKEHNGVTMEQCVEKLSLTPEEISTNMSVLRHLELSKGQKREDGVYFVIWEA</sequence>
<name>A0A0L6TYN2_9FIRM</name>
<keyword evidence="2" id="KW-1185">Reference proteome</keyword>
<dbReference type="STRING" id="52689.AKG39_16025"/>
<proteinExistence type="predicted"/>
<reference evidence="2" key="1">
    <citation type="submission" date="2015-07" db="EMBL/GenBank/DDBJ databases">
        <title>Draft genome sequence of Acetobacterium bakii DSM 8293, a potential psychrophilic chemical producer through syngas fermentation.</title>
        <authorList>
            <person name="Song Y."/>
            <person name="Hwang S."/>
            <person name="Cho B.-K."/>
        </authorList>
    </citation>
    <scope>NUCLEOTIDE SEQUENCE [LARGE SCALE GENOMIC DNA]</scope>
    <source>
        <strain evidence="2">DSM 8239</strain>
    </source>
</reference>
<evidence type="ECO:0000313" key="2">
    <source>
        <dbReference type="Proteomes" id="UP000036873"/>
    </source>
</evidence>
<dbReference type="EMBL" id="LGYO01000045">
    <property type="protein sequence ID" value="KNZ40695.1"/>
    <property type="molecule type" value="Genomic_DNA"/>
</dbReference>